<dbReference type="SUPFAM" id="SSF51735">
    <property type="entry name" value="NAD(P)-binding Rossmann-fold domains"/>
    <property type="match status" value="1"/>
</dbReference>
<name>N1PT33_DOTSN</name>
<dbReference type="OMA" id="MQAHVCA"/>
<dbReference type="EC" id="1.3.1.124" evidence="4"/>
<dbReference type="InterPro" id="IPR002347">
    <property type="entry name" value="SDR_fam"/>
</dbReference>
<dbReference type="InterPro" id="IPR036291">
    <property type="entry name" value="NAD(P)-bd_dom_sf"/>
</dbReference>
<dbReference type="Gene3D" id="3.40.50.720">
    <property type="entry name" value="NAD(P)-binding Rossmann-like Domain"/>
    <property type="match status" value="1"/>
</dbReference>
<dbReference type="GO" id="GO:0009062">
    <property type="term" value="P:fatty acid catabolic process"/>
    <property type="evidence" value="ECO:0007669"/>
    <property type="project" value="InterPro"/>
</dbReference>
<dbReference type="GO" id="GO:0005777">
    <property type="term" value="C:peroxisome"/>
    <property type="evidence" value="ECO:0007669"/>
    <property type="project" value="TreeGrafter"/>
</dbReference>
<dbReference type="PANTHER" id="PTHR43296:SF2">
    <property type="entry name" value="PEROXISOMAL 2,4-DIENOYL-COA REDUCTASE [(3E)-ENOYL-COA-PRODUCING]"/>
    <property type="match status" value="1"/>
</dbReference>
<evidence type="ECO:0000313" key="7">
    <source>
        <dbReference type="EMBL" id="EME45574.1"/>
    </source>
</evidence>
<comment type="pathway">
    <text evidence="1">Mycotoxin biosynthesis.</text>
</comment>
<sequence>MPVPREEFISDVWRDGIFEDKVLFCTGGAGTICSIQVRAFVALGGNAYIIGRNVDKTERMARDIETVRPGSRCIGQGNVDVRNAVALKDAADKCAKELGSIDFAIAGAAGNFLAPISQLSSNAFRTVMEIDTLGSYNTAKAVLPYLIESAKKYGNTGKRQPGGTGGRMIFISATFHFKGFPLQAHVAAAKAAVDQISHAVAIEYGPYGITSNVVTPGPIANTEGMERLAKQDAESAKQSKKGIPVGRWGEVKEIADATVYLFSEAGSYVNGNTLVVDGGQWRTMGTSEGKGWKYPDFILSGAPVDGVKSGRRTEGSKL</sequence>
<evidence type="ECO:0000313" key="8">
    <source>
        <dbReference type="Proteomes" id="UP000016933"/>
    </source>
</evidence>
<keyword evidence="8" id="KW-1185">Reference proteome</keyword>
<proteinExistence type="predicted"/>
<dbReference type="HOGENOM" id="CLU_010194_1_2_1"/>
<dbReference type="Proteomes" id="UP000016933">
    <property type="component" value="Unassembled WGS sequence"/>
</dbReference>
<dbReference type="Pfam" id="PF13561">
    <property type="entry name" value="adh_short_C2"/>
    <property type="match status" value="1"/>
</dbReference>
<organism evidence="7 8">
    <name type="scientific">Dothistroma septosporum (strain NZE10 / CBS 128990)</name>
    <name type="common">Red band needle blight fungus</name>
    <name type="synonym">Mycosphaerella pini</name>
    <dbReference type="NCBI Taxonomy" id="675120"/>
    <lineage>
        <taxon>Eukaryota</taxon>
        <taxon>Fungi</taxon>
        <taxon>Dikarya</taxon>
        <taxon>Ascomycota</taxon>
        <taxon>Pezizomycotina</taxon>
        <taxon>Dothideomycetes</taxon>
        <taxon>Dothideomycetidae</taxon>
        <taxon>Mycosphaerellales</taxon>
        <taxon>Mycosphaerellaceae</taxon>
        <taxon>Dothistroma</taxon>
    </lineage>
</organism>
<gene>
    <name evidence="7" type="ORF">DOTSEDRAFT_171055</name>
</gene>
<evidence type="ECO:0000256" key="4">
    <source>
        <dbReference type="ARBA" id="ARBA00026117"/>
    </source>
</evidence>
<keyword evidence="2" id="KW-0521">NADP</keyword>
<dbReference type="PRINTS" id="PR00081">
    <property type="entry name" value="GDHRDH"/>
</dbReference>
<comment type="catalytic activity">
    <reaction evidence="5">
        <text>a (2E,4E)-dienoyl-CoA + NADPH + H(+) = a 4,5-saturated-(3E)-enoyl-CoA + NADP(+)</text>
        <dbReference type="Rhea" id="RHEA:45912"/>
        <dbReference type="ChEBI" id="CHEBI:15378"/>
        <dbReference type="ChEBI" id="CHEBI:57783"/>
        <dbReference type="ChEBI" id="CHEBI:58349"/>
        <dbReference type="ChEBI" id="CHEBI:85101"/>
        <dbReference type="ChEBI" id="CHEBI:85493"/>
        <dbReference type="EC" id="1.3.1.124"/>
    </reaction>
</comment>
<evidence type="ECO:0000256" key="3">
    <source>
        <dbReference type="ARBA" id="ARBA00023002"/>
    </source>
</evidence>
<protein>
    <recommendedName>
        <fullName evidence="4">2,4-dienoyl-CoA reductase [(3E)-enoyl-CoA-producing]</fullName>
        <ecNumber evidence="4">1.3.1.124</ecNumber>
    </recommendedName>
</protein>
<evidence type="ECO:0000256" key="5">
    <source>
        <dbReference type="ARBA" id="ARBA00048009"/>
    </source>
</evidence>
<reference evidence="7 8" key="2">
    <citation type="journal article" date="2012" name="PLoS Pathog.">
        <title>Diverse lifestyles and strategies of plant pathogenesis encoded in the genomes of eighteen Dothideomycetes fungi.</title>
        <authorList>
            <person name="Ohm R.A."/>
            <person name="Feau N."/>
            <person name="Henrissat B."/>
            <person name="Schoch C.L."/>
            <person name="Horwitz B.A."/>
            <person name="Barry K.W."/>
            <person name="Condon B.J."/>
            <person name="Copeland A.C."/>
            <person name="Dhillon B."/>
            <person name="Glaser F."/>
            <person name="Hesse C.N."/>
            <person name="Kosti I."/>
            <person name="LaButti K."/>
            <person name="Lindquist E.A."/>
            <person name="Lucas S."/>
            <person name="Salamov A.A."/>
            <person name="Bradshaw R.E."/>
            <person name="Ciuffetti L."/>
            <person name="Hamelin R.C."/>
            <person name="Kema G.H.J."/>
            <person name="Lawrence C."/>
            <person name="Scott J.A."/>
            <person name="Spatafora J.W."/>
            <person name="Turgeon B.G."/>
            <person name="de Wit P.J.G.M."/>
            <person name="Zhong S."/>
            <person name="Goodwin S.B."/>
            <person name="Grigoriev I.V."/>
        </authorList>
    </citation>
    <scope>NUCLEOTIDE SEQUENCE [LARGE SCALE GENOMIC DNA]</scope>
    <source>
        <strain evidence="8">NZE10 / CBS 128990</strain>
    </source>
</reference>
<dbReference type="EMBL" id="KB446538">
    <property type="protein sequence ID" value="EME45574.1"/>
    <property type="molecule type" value="Genomic_DNA"/>
</dbReference>
<dbReference type="STRING" id="675120.N1PT33"/>
<dbReference type="AlphaFoldDB" id="N1PT33"/>
<dbReference type="InterPro" id="IPR045017">
    <property type="entry name" value="DECR2-like"/>
</dbReference>
<evidence type="ECO:0000256" key="6">
    <source>
        <dbReference type="ARBA" id="ARBA00048340"/>
    </source>
</evidence>
<dbReference type="GO" id="GO:0008670">
    <property type="term" value="F:2,4-dienoyl-CoA reductase (NADPH) activity"/>
    <property type="evidence" value="ECO:0007669"/>
    <property type="project" value="InterPro"/>
</dbReference>
<dbReference type="eggNOG" id="KOG0725">
    <property type="taxonomic scope" value="Eukaryota"/>
</dbReference>
<comment type="catalytic activity">
    <reaction evidence="6">
        <text>a (2E,4Z)-dienoyl-CoA + NADPH + H(+) = a 4,5-saturated-(3E)-enoyl-CoA + NADP(+)</text>
        <dbReference type="Rhea" id="RHEA:61892"/>
        <dbReference type="ChEBI" id="CHEBI:15378"/>
        <dbReference type="ChEBI" id="CHEBI:57783"/>
        <dbReference type="ChEBI" id="CHEBI:58349"/>
        <dbReference type="ChEBI" id="CHEBI:85099"/>
        <dbReference type="ChEBI" id="CHEBI:85493"/>
        <dbReference type="EC" id="1.3.1.124"/>
    </reaction>
</comment>
<dbReference type="OrthoDB" id="2136131at2759"/>
<reference evidence="8" key="1">
    <citation type="journal article" date="2012" name="PLoS Genet.">
        <title>The genomes of the fungal plant pathogens Cladosporium fulvum and Dothistroma septosporum reveal adaptation to different hosts and lifestyles but also signatures of common ancestry.</title>
        <authorList>
            <person name="de Wit P.J.G.M."/>
            <person name="van der Burgt A."/>
            <person name="Oekmen B."/>
            <person name="Stergiopoulos I."/>
            <person name="Abd-Elsalam K.A."/>
            <person name="Aerts A.L."/>
            <person name="Bahkali A.H."/>
            <person name="Beenen H.G."/>
            <person name="Chettri P."/>
            <person name="Cox M.P."/>
            <person name="Datema E."/>
            <person name="de Vries R.P."/>
            <person name="Dhillon B."/>
            <person name="Ganley A.R."/>
            <person name="Griffiths S.A."/>
            <person name="Guo Y."/>
            <person name="Hamelin R.C."/>
            <person name="Henrissat B."/>
            <person name="Kabir M.S."/>
            <person name="Jashni M.K."/>
            <person name="Kema G."/>
            <person name="Klaubauf S."/>
            <person name="Lapidus A."/>
            <person name="Levasseur A."/>
            <person name="Lindquist E."/>
            <person name="Mehrabi R."/>
            <person name="Ohm R.A."/>
            <person name="Owen T.J."/>
            <person name="Salamov A."/>
            <person name="Schwelm A."/>
            <person name="Schijlen E."/>
            <person name="Sun H."/>
            <person name="van den Burg H.A."/>
            <person name="van Ham R.C.H.J."/>
            <person name="Zhang S."/>
            <person name="Goodwin S.B."/>
            <person name="Grigoriev I.V."/>
            <person name="Collemare J."/>
            <person name="Bradshaw R.E."/>
        </authorList>
    </citation>
    <scope>NUCLEOTIDE SEQUENCE [LARGE SCALE GENOMIC DNA]</scope>
    <source>
        <strain evidence="8">NZE10 / CBS 128990</strain>
    </source>
</reference>
<evidence type="ECO:0000256" key="2">
    <source>
        <dbReference type="ARBA" id="ARBA00022857"/>
    </source>
</evidence>
<keyword evidence="3" id="KW-0560">Oxidoreductase</keyword>
<accession>N1PT33</accession>
<evidence type="ECO:0000256" key="1">
    <source>
        <dbReference type="ARBA" id="ARBA00004685"/>
    </source>
</evidence>
<dbReference type="PANTHER" id="PTHR43296">
    <property type="entry name" value="PEROXISOMAL 2,4-DIENOYL-COA REDUCTASE"/>
    <property type="match status" value="1"/>
</dbReference>